<organism evidence="3 4">
    <name type="scientific">Heracleum sosnowskyi</name>
    <dbReference type="NCBI Taxonomy" id="360622"/>
    <lineage>
        <taxon>Eukaryota</taxon>
        <taxon>Viridiplantae</taxon>
        <taxon>Streptophyta</taxon>
        <taxon>Embryophyta</taxon>
        <taxon>Tracheophyta</taxon>
        <taxon>Spermatophyta</taxon>
        <taxon>Magnoliopsida</taxon>
        <taxon>eudicotyledons</taxon>
        <taxon>Gunneridae</taxon>
        <taxon>Pentapetalae</taxon>
        <taxon>asterids</taxon>
        <taxon>campanulids</taxon>
        <taxon>Apiales</taxon>
        <taxon>Apiaceae</taxon>
        <taxon>Apioideae</taxon>
        <taxon>apioid superclade</taxon>
        <taxon>Tordylieae</taxon>
        <taxon>Tordyliinae</taxon>
        <taxon>Heracleum</taxon>
    </lineage>
</organism>
<keyword evidence="4" id="KW-1185">Reference proteome</keyword>
<feature type="region of interest" description="Disordered" evidence="2">
    <location>
        <begin position="236"/>
        <end position="289"/>
    </location>
</feature>
<dbReference type="AlphaFoldDB" id="A0AAD8ISF7"/>
<protein>
    <submittedName>
        <fullName evidence="3">Uncharacterized protein</fullName>
    </submittedName>
</protein>
<evidence type="ECO:0000256" key="2">
    <source>
        <dbReference type="SAM" id="MobiDB-lite"/>
    </source>
</evidence>
<name>A0AAD8ISF7_9APIA</name>
<evidence type="ECO:0000313" key="3">
    <source>
        <dbReference type="EMBL" id="KAK1391010.1"/>
    </source>
</evidence>
<feature type="region of interest" description="Disordered" evidence="2">
    <location>
        <begin position="55"/>
        <end position="110"/>
    </location>
</feature>
<feature type="compositionally biased region" description="Low complexity" evidence="2">
    <location>
        <begin position="71"/>
        <end position="81"/>
    </location>
</feature>
<reference evidence="3" key="2">
    <citation type="submission" date="2023-05" db="EMBL/GenBank/DDBJ databases">
        <authorList>
            <person name="Schelkunov M.I."/>
        </authorList>
    </citation>
    <scope>NUCLEOTIDE SEQUENCE</scope>
    <source>
        <strain evidence="3">Hsosn_3</strain>
        <tissue evidence="3">Leaf</tissue>
    </source>
</reference>
<comment type="caution">
    <text evidence="3">The sequence shown here is derived from an EMBL/GenBank/DDBJ whole genome shotgun (WGS) entry which is preliminary data.</text>
</comment>
<dbReference type="Proteomes" id="UP001237642">
    <property type="component" value="Unassembled WGS sequence"/>
</dbReference>
<feature type="region of interest" description="Disordered" evidence="2">
    <location>
        <begin position="309"/>
        <end position="342"/>
    </location>
</feature>
<sequence length="553" mass="62404">MQDNPHPIGIAHNHLLPNENFTRDTRPYAWRLKKMTLPSSSSTRHPIVTRALSREKAVEELQRPHPKRSARSPSQASPSLSDEVQTKVPGDASSRSLWETDEDESLATKDLEDISRSVDLCNYDYIPELSDGEAYNPPSQPMLEGVMYLKGRNKTREGATLCCKDLPTSLKKDTLAKAVEQYQVEDALPRPELKGEDKENADSILKLPAEKRNIQLLLTEENLIRCGFLRQGAKIAREKSVSKPRKRPAGMASKKPSKIPFMKKDKTTGASLNRSRDQAHHSSLVRGSATRSTMVIPPPTQITLTEYLRNPSSIHQSGRKRPTEITAPLEEPPPKKSKEDKNLPFIPPPGLVRKTYGDLAHAHVSEAEMYAWSQQSMEESNASMTRCIAELFLHQTSRHKEIRALASSNHKMRKEIDTLKSTLAQTQADAEGSEDTWKKKFEDETEKLKKELQEEKSAKEKLKLDHAVDKEKSDSQVKNFTDQIAKLEKEAKDAADALPTIIDEAETKGSYDFIIQFLQKVDDFDWYRLGEETGKYADNLRKEMDEGAAQEAP</sequence>
<accession>A0AAD8ISF7</accession>
<gene>
    <name evidence="3" type="ORF">POM88_019188</name>
</gene>
<reference evidence="3" key="1">
    <citation type="submission" date="2023-02" db="EMBL/GenBank/DDBJ databases">
        <title>Genome of toxic invasive species Heracleum sosnowskyi carries increased number of genes despite the absence of recent whole-genome duplications.</title>
        <authorList>
            <person name="Schelkunov M."/>
            <person name="Shtratnikova V."/>
            <person name="Makarenko M."/>
            <person name="Klepikova A."/>
            <person name="Omelchenko D."/>
            <person name="Novikova G."/>
            <person name="Obukhova E."/>
            <person name="Bogdanov V."/>
            <person name="Penin A."/>
            <person name="Logacheva M."/>
        </authorList>
    </citation>
    <scope>NUCLEOTIDE SEQUENCE</scope>
    <source>
        <strain evidence="3">Hsosn_3</strain>
        <tissue evidence="3">Leaf</tissue>
    </source>
</reference>
<proteinExistence type="predicted"/>
<feature type="compositionally biased region" description="Basic and acidic residues" evidence="2">
    <location>
        <begin position="332"/>
        <end position="342"/>
    </location>
</feature>
<evidence type="ECO:0000256" key="1">
    <source>
        <dbReference type="SAM" id="Coils"/>
    </source>
</evidence>
<keyword evidence="1" id="KW-0175">Coiled coil</keyword>
<evidence type="ECO:0000313" key="4">
    <source>
        <dbReference type="Proteomes" id="UP001237642"/>
    </source>
</evidence>
<feature type="coiled-coil region" evidence="1">
    <location>
        <begin position="409"/>
        <end position="497"/>
    </location>
</feature>
<dbReference type="EMBL" id="JAUIZM010000004">
    <property type="protein sequence ID" value="KAK1391010.1"/>
    <property type="molecule type" value="Genomic_DNA"/>
</dbReference>